<keyword evidence="7" id="KW-1185">Reference proteome</keyword>
<dbReference type="InterPro" id="IPR025110">
    <property type="entry name" value="AMP-bd_C"/>
</dbReference>
<evidence type="ECO:0000259" key="5">
    <source>
        <dbReference type="Pfam" id="PF13193"/>
    </source>
</evidence>
<dbReference type="CDD" id="cd04433">
    <property type="entry name" value="AFD_class_I"/>
    <property type="match status" value="1"/>
</dbReference>
<reference evidence="6 7" key="1">
    <citation type="submission" date="2019-03" db="EMBL/GenBank/DDBJ databases">
        <title>Sequencing the genomes of 1000 actinobacteria strains.</title>
        <authorList>
            <person name="Klenk H.-P."/>
        </authorList>
    </citation>
    <scope>NUCLEOTIDE SEQUENCE [LARGE SCALE GENOMIC DNA]</scope>
    <source>
        <strain evidence="6 7">DSM 44969</strain>
    </source>
</reference>
<feature type="domain" description="AMP-binding enzyme C-terminal" evidence="5">
    <location>
        <begin position="330"/>
        <end position="404"/>
    </location>
</feature>
<dbReference type="Gene3D" id="3.30.300.30">
    <property type="match status" value="1"/>
</dbReference>
<evidence type="ECO:0000256" key="1">
    <source>
        <dbReference type="ARBA" id="ARBA00006432"/>
    </source>
</evidence>
<proteinExistence type="inferred from homology"/>
<evidence type="ECO:0000313" key="7">
    <source>
        <dbReference type="Proteomes" id="UP000295560"/>
    </source>
</evidence>
<dbReference type="SUPFAM" id="SSF56801">
    <property type="entry name" value="Acetyl-CoA synthetase-like"/>
    <property type="match status" value="1"/>
</dbReference>
<comment type="similarity">
    <text evidence="1">Belongs to the ATP-dependent AMP-binding enzyme family.</text>
</comment>
<gene>
    <name evidence="6" type="ORF">EV378_3259</name>
</gene>
<dbReference type="EMBL" id="SMFZ01000001">
    <property type="protein sequence ID" value="TCK27388.1"/>
    <property type="molecule type" value="Genomic_DNA"/>
</dbReference>
<dbReference type="InterPro" id="IPR042099">
    <property type="entry name" value="ANL_N_sf"/>
</dbReference>
<dbReference type="AlphaFoldDB" id="A0A4R1HYA9"/>
<dbReference type="PANTHER" id="PTHR43201">
    <property type="entry name" value="ACYL-COA SYNTHETASE"/>
    <property type="match status" value="1"/>
</dbReference>
<dbReference type="Gene3D" id="3.40.50.12780">
    <property type="entry name" value="N-terminal domain of ligase-like"/>
    <property type="match status" value="1"/>
</dbReference>
<dbReference type="RefSeq" id="WP_243653491.1">
    <property type="nucleotide sequence ID" value="NZ_SMFZ01000001.1"/>
</dbReference>
<keyword evidence="2" id="KW-0436">Ligase</keyword>
<dbReference type="InterPro" id="IPR045851">
    <property type="entry name" value="AMP-bd_C_sf"/>
</dbReference>
<accession>A0A4R1HYA9</accession>
<feature type="compositionally biased region" description="Low complexity" evidence="3">
    <location>
        <begin position="425"/>
        <end position="442"/>
    </location>
</feature>
<dbReference type="PANTHER" id="PTHR43201:SF5">
    <property type="entry name" value="MEDIUM-CHAIN ACYL-COA LIGASE ACSF2, MITOCHONDRIAL"/>
    <property type="match status" value="1"/>
</dbReference>
<feature type="compositionally biased region" description="Basic and acidic residues" evidence="3">
    <location>
        <begin position="498"/>
        <end position="511"/>
    </location>
</feature>
<protein>
    <submittedName>
        <fullName evidence="6">Long-chain acyl-CoA synthetase</fullName>
    </submittedName>
</protein>
<comment type="caution">
    <text evidence="6">The sequence shown here is derived from an EMBL/GenBank/DDBJ whole genome shotgun (WGS) entry which is preliminary data.</text>
</comment>
<dbReference type="Pfam" id="PF13193">
    <property type="entry name" value="AMP-binding_C"/>
    <property type="match status" value="1"/>
</dbReference>
<feature type="region of interest" description="Disordered" evidence="3">
    <location>
        <begin position="417"/>
        <end position="511"/>
    </location>
</feature>
<evidence type="ECO:0000256" key="2">
    <source>
        <dbReference type="ARBA" id="ARBA00022598"/>
    </source>
</evidence>
<sequence length="511" mass="52408">MTAAHPPVLRDAPALPDGLLSRIHGAAAALRERGAGPGSRVAIGPCIPDDTVAWLLGADVLGAAALVVAPSWTSRERDAVLSDAEPDVCVDGAPHPSSTSIDPHPGDDVLFYLATTSGSSGRPKVLARTRRSWRIGFDALGPLPGPVLLPGSPASSLFLFGALHALYHGADVRWRPSLDAADLAGVGTVHLVPAQLSALLAAPLVGPRVIVSGGAAVGAGLRARRARLLPDTELVEYYGAAETSLMALRRDDGPLRALPGVDIRVRDDELEIRTPQAFAGHLRSGRLEPAGDGFLRLGDRGSLTDSGDLVVHGRGSATISQGGMLIAAEEVEDVLRDVPGVSDVVVSGTPHPRLGELVTAVVEAPSDPPALSLLRTAARDGLAAAKRPRRWLVTTALPRLTSGKVARSRVATGLADGTLDAAPLPSEAPAGTAAEPGTTGESVPNPMIDGSARIDAAGDTDPRRTADHGVRSPAESDTTDVATLKIDGSVRMGATDGTDPRPTADHGRGGA</sequence>
<dbReference type="GO" id="GO:0006631">
    <property type="term" value="P:fatty acid metabolic process"/>
    <property type="evidence" value="ECO:0007669"/>
    <property type="project" value="TreeGrafter"/>
</dbReference>
<dbReference type="Proteomes" id="UP000295560">
    <property type="component" value="Unassembled WGS sequence"/>
</dbReference>
<dbReference type="InterPro" id="IPR000873">
    <property type="entry name" value="AMP-dep_synth/lig_dom"/>
</dbReference>
<evidence type="ECO:0000313" key="6">
    <source>
        <dbReference type="EMBL" id="TCK27388.1"/>
    </source>
</evidence>
<dbReference type="GO" id="GO:0031956">
    <property type="term" value="F:medium-chain fatty acid-CoA ligase activity"/>
    <property type="evidence" value="ECO:0007669"/>
    <property type="project" value="TreeGrafter"/>
</dbReference>
<feature type="domain" description="AMP-dependent synthetase/ligase" evidence="4">
    <location>
        <begin position="104"/>
        <end position="272"/>
    </location>
</feature>
<dbReference type="PROSITE" id="PS00455">
    <property type="entry name" value="AMP_BINDING"/>
    <property type="match status" value="1"/>
</dbReference>
<feature type="compositionally biased region" description="Basic and acidic residues" evidence="3">
    <location>
        <begin position="460"/>
        <end position="470"/>
    </location>
</feature>
<name>A0A4R1HYA9_PSEEN</name>
<evidence type="ECO:0000256" key="3">
    <source>
        <dbReference type="SAM" id="MobiDB-lite"/>
    </source>
</evidence>
<dbReference type="InterPro" id="IPR020845">
    <property type="entry name" value="AMP-binding_CS"/>
</dbReference>
<evidence type="ECO:0000259" key="4">
    <source>
        <dbReference type="Pfam" id="PF00501"/>
    </source>
</evidence>
<dbReference type="Pfam" id="PF00501">
    <property type="entry name" value="AMP-binding"/>
    <property type="match status" value="1"/>
</dbReference>
<organism evidence="6 7">
    <name type="scientific">Pseudonocardia endophytica</name>
    <dbReference type="NCBI Taxonomy" id="401976"/>
    <lineage>
        <taxon>Bacteria</taxon>
        <taxon>Bacillati</taxon>
        <taxon>Actinomycetota</taxon>
        <taxon>Actinomycetes</taxon>
        <taxon>Pseudonocardiales</taxon>
        <taxon>Pseudonocardiaceae</taxon>
        <taxon>Pseudonocardia</taxon>
    </lineage>
</organism>